<dbReference type="InterPro" id="IPR000719">
    <property type="entry name" value="Prot_kinase_dom"/>
</dbReference>
<dbReference type="FunFam" id="1.10.510.10:FF:000158">
    <property type="entry name" value="Dual specificity mitogen-activated protein kinase kinase 6"/>
    <property type="match status" value="1"/>
</dbReference>
<dbReference type="PANTHER" id="PTHR48013">
    <property type="entry name" value="DUAL SPECIFICITY MITOGEN-ACTIVATED PROTEIN KINASE KINASE 5-RELATED"/>
    <property type="match status" value="1"/>
</dbReference>
<keyword evidence="5" id="KW-0418">Kinase</keyword>
<evidence type="ECO:0000256" key="9">
    <source>
        <dbReference type="PROSITE-ProRule" id="PRU10141"/>
    </source>
</evidence>
<evidence type="ECO:0000313" key="13">
    <source>
        <dbReference type="Proteomes" id="UP000046395"/>
    </source>
</evidence>
<feature type="binding site" evidence="9">
    <location>
        <position position="88"/>
    </location>
    <ligand>
        <name>ATP</name>
        <dbReference type="ChEBI" id="CHEBI:30616"/>
    </ligand>
</feature>
<reference evidence="14" key="3">
    <citation type="submission" date="2019-12" db="UniProtKB">
        <authorList>
            <consortium name="WormBaseParasite"/>
        </authorList>
    </citation>
    <scope>IDENTIFICATION</scope>
</reference>
<comment type="similarity">
    <text evidence="7">Belongs to the protein kinase superfamily. STE Ser/Thr protein kinase family. MAP kinase kinase subfamily.</text>
</comment>
<accession>A0A5S6QJV7</accession>
<dbReference type="SUPFAM" id="SSF56112">
    <property type="entry name" value="Protein kinase-like (PK-like)"/>
    <property type="match status" value="1"/>
</dbReference>
<dbReference type="FunFam" id="3.30.200.20:FF:000040">
    <property type="entry name" value="Dual specificity mitogen-activated protein kinase kinase"/>
    <property type="match status" value="1"/>
</dbReference>
<dbReference type="STRING" id="70415.A0A5S6QJV7"/>
<dbReference type="EC" id="2.7.12.2" evidence="8"/>
<evidence type="ECO:0000259" key="12">
    <source>
        <dbReference type="PROSITE" id="PS50011"/>
    </source>
</evidence>
<dbReference type="WBParaSite" id="TMUE_2000007449.3">
    <property type="protein sequence ID" value="TMUE_2000007449.3"/>
    <property type="gene ID" value="WBGene00288701"/>
</dbReference>
<dbReference type="GO" id="GO:0051403">
    <property type="term" value="P:stress-activated MAPK cascade"/>
    <property type="evidence" value="ECO:0007669"/>
    <property type="project" value="TreeGrafter"/>
</dbReference>
<evidence type="ECO:0000256" key="3">
    <source>
        <dbReference type="ARBA" id="ARBA00022679"/>
    </source>
</evidence>
<protein>
    <recommendedName>
        <fullName evidence="8">mitogen-activated protein kinase kinase</fullName>
        <ecNumber evidence="8">2.7.12.2</ecNumber>
    </recommendedName>
</protein>
<dbReference type="GO" id="GO:0004708">
    <property type="term" value="F:MAP kinase kinase activity"/>
    <property type="evidence" value="ECO:0007669"/>
    <property type="project" value="UniProtKB-EC"/>
</dbReference>
<feature type="domain" description="Protein kinase" evidence="12">
    <location>
        <begin position="59"/>
        <end position="321"/>
    </location>
</feature>
<evidence type="ECO:0000256" key="11">
    <source>
        <dbReference type="SAM" id="MobiDB-lite"/>
    </source>
</evidence>
<dbReference type="WBParaSite" id="TMUE_2000007449.2">
    <property type="protein sequence ID" value="TMUE_2000007449.2"/>
    <property type="gene ID" value="WBGene00288701"/>
</dbReference>
<reference evidence="13" key="2">
    <citation type="submission" date="2014-03" db="EMBL/GenBank/DDBJ databases">
        <title>The whipworm genome and dual-species transcriptomics of an intimate host-pathogen interaction.</title>
        <authorList>
            <person name="Foth B.J."/>
            <person name="Tsai I.J."/>
            <person name="Reid A.J."/>
            <person name="Bancroft A.J."/>
            <person name="Nichol S."/>
            <person name="Tracey A."/>
            <person name="Holroyd N."/>
            <person name="Cotton J.A."/>
            <person name="Stanley E.J."/>
            <person name="Zarowiecki M."/>
            <person name="Liu J.Z."/>
            <person name="Huckvale T."/>
            <person name="Cooper P.J."/>
            <person name="Grencis R.K."/>
            <person name="Berriman M."/>
        </authorList>
    </citation>
    <scope>NUCLEOTIDE SEQUENCE [LARGE SCALE GENOMIC DNA]</scope>
    <source>
        <strain evidence="13">Edinburgh</strain>
    </source>
</reference>
<keyword evidence="2" id="KW-0597">Phosphoprotein</keyword>
<evidence type="ECO:0000256" key="7">
    <source>
        <dbReference type="ARBA" id="ARBA00038035"/>
    </source>
</evidence>
<dbReference type="PROSITE" id="PS50011">
    <property type="entry name" value="PROTEIN_KINASE_DOM"/>
    <property type="match status" value="1"/>
</dbReference>
<keyword evidence="4 9" id="KW-0547">Nucleotide-binding</keyword>
<evidence type="ECO:0000256" key="10">
    <source>
        <dbReference type="RuleBase" id="RU000304"/>
    </source>
</evidence>
<dbReference type="InterPro" id="IPR008271">
    <property type="entry name" value="Ser/Thr_kinase_AS"/>
</dbReference>
<dbReference type="InterPro" id="IPR011009">
    <property type="entry name" value="Kinase-like_dom_sf"/>
</dbReference>
<evidence type="ECO:0000256" key="2">
    <source>
        <dbReference type="ARBA" id="ARBA00022553"/>
    </source>
</evidence>
<dbReference type="Proteomes" id="UP000046395">
    <property type="component" value="Unassembled WGS sequence"/>
</dbReference>
<evidence type="ECO:0000256" key="8">
    <source>
        <dbReference type="ARBA" id="ARBA00038999"/>
    </source>
</evidence>
<keyword evidence="1 10" id="KW-0723">Serine/threonine-protein kinase</keyword>
<dbReference type="WBParaSite" id="TMUE_2000007449.1">
    <property type="protein sequence ID" value="TMUE_2000007449.1"/>
    <property type="gene ID" value="WBGene00288701"/>
</dbReference>
<dbReference type="GO" id="GO:0005524">
    <property type="term" value="F:ATP binding"/>
    <property type="evidence" value="ECO:0007669"/>
    <property type="project" value="UniProtKB-UniRule"/>
</dbReference>
<evidence type="ECO:0000256" key="1">
    <source>
        <dbReference type="ARBA" id="ARBA00022527"/>
    </source>
</evidence>
<evidence type="ECO:0000256" key="5">
    <source>
        <dbReference type="ARBA" id="ARBA00022777"/>
    </source>
</evidence>
<dbReference type="Gene3D" id="3.30.200.20">
    <property type="entry name" value="Phosphorylase Kinase, domain 1"/>
    <property type="match status" value="1"/>
</dbReference>
<dbReference type="Gene3D" id="1.10.510.10">
    <property type="entry name" value="Transferase(Phosphotransferase) domain 1"/>
    <property type="match status" value="1"/>
</dbReference>
<dbReference type="Pfam" id="PF00069">
    <property type="entry name" value="Pkinase"/>
    <property type="match status" value="1"/>
</dbReference>
<dbReference type="AlphaFoldDB" id="A0A5S6QJV7"/>
<evidence type="ECO:0000256" key="6">
    <source>
        <dbReference type="ARBA" id="ARBA00022840"/>
    </source>
</evidence>
<dbReference type="PROSITE" id="PS00108">
    <property type="entry name" value="PROTEIN_KINASE_ST"/>
    <property type="match status" value="1"/>
</dbReference>
<evidence type="ECO:0000256" key="4">
    <source>
        <dbReference type="ARBA" id="ARBA00022741"/>
    </source>
</evidence>
<evidence type="ECO:0000313" key="14">
    <source>
        <dbReference type="WBParaSite" id="TMUE_2000007449.1"/>
    </source>
</evidence>
<organism evidence="13 14">
    <name type="scientific">Trichuris muris</name>
    <name type="common">Mouse whipworm</name>
    <dbReference type="NCBI Taxonomy" id="70415"/>
    <lineage>
        <taxon>Eukaryota</taxon>
        <taxon>Metazoa</taxon>
        <taxon>Ecdysozoa</taxon>
        <taxon>Nematoda</taxon>
        <taxon>Enoplea</taxon>
        <taxon>Dorylaimia</taxon>
        <taxon>Trichinellida</taxon>
        <taxon>Trichuridae</taxon>
        <taxon>Trichuris</taxon>
    </lineage>
</organism>
<dbReference type="SMART" id="SM00220">
    <property type="entry name" value="S_TKc"/>
    <property type="match status" value="1"/>
</dbReference>
<name>A0A5S6QJV7_TRIMR</name>
<feature type="region of interest" description="Disordered" evidence="11">
    <location>
        <begin position="364"/>
        <end position="388"/>
    </location>
</feature>
<dbReference type="WBParaSite" id="TMUE_2000007449.6">
    <property type="protein sequence ID" value="TMUE_2000007449.6"/>
    <property type="gene ID" value="WBGene00288701"/>
</dbReference>
<proteinExistence type="inferred from homology"/>
<dbReference type="WBParaSite" id="TMUE_2000007449.5">
    <property type="protein sequence ID" value="TMUE_2000007449.5"/>
    <property type="gene ID" value="WBGene00288701"/>
</dbReference>
<sequence>MAYSSMGDKLKAKRKVHVKRIEMPSAQPSSPSAPANLEDHFTFRLGEQDEPIVVHAKDLVRIKELGRGGYGIVETMLHPETNTIFAVKRIHVTLNDEVQKRTLIELNASMKSGRCPFMVRFYGAMFREGDVWLCMEAMDTSLDKFYRLCIDLHRKIPEFFLSKLAFSIVEALRYMKVELNLMHRDVKPSNILLNRKVEIKMCDFGISGHLTDSLAKTINAGCKPYMAPERINPQDEAMHAYDIRSDVWSVGITLIEVAVGNHPFAKWKTPFEQLKQVVMEPPPKLPELTFSANFHDFVSLCLKKNYRERPKYADLLGHPFLMQYEGHDEDARRFVNEILDEGAGNEERLACTVGNLSIQNNLPPINVDHDGGSSAASYSGPDLELNEP</sequence>
<keyword evidence="3" id="KW-0808">Transferase</keyword>
<reference evidence="13" key="1">
    <citation type="submission" date="2013-11" db="EMBL/GenBank/DDBJ databases">
        <authorList>
            <person name="Aslett M."/>
        </authorList>
    </citation>
    <scope>NUCLEOTIDE SEQUENCE [LARGE SCALE GENOMIC DNA]</scope>
    <source>
        <strain evidence="13">Edinburgh</strain>
    </source>
</reference>
<dbReference type="WBParaSite" id="TMUE_2000007449.4">
    <property type="protein sequence ID" value="TMUE_2000007449.4"/>
    <property type="gene ID" value="WBGene00288701"/>
</dbReference>
<keyword evidence="6 9" id="KW-0067">ATP-binding</keyword>
<keyword evidence="13" id="KW-1185">Reference proteome</keyword>
<dbReference type="GO" id="GO:0004674">
    <property type="term" value="F:protein serine/threonine kinase activity"/>
    <property type="evidence" value="ECO:0007669"/>
    <property type="project" value="UniProtKB-KW"/>
</dbReference>
<dbReference type="InterPro" id="IPR017441">
    <property type="entry name" value="Protein_kinase_ATP_BS"/>
</dbReference>
<dbReference type="PROSITE" id="PS00107">
    <property type="entry name" value="PROTEIN_KINASE_ATP"/>
    <property type="match status" value="1"/>
</dbReference>
<dbReference type="PANTHER" id="PTHR48013:SF28">
    <property type="entry name" value="DUAL SPECIFICITY MITOGEN-ACTIVATED PROTEIN KINASE KINASE SEK-1"/>
    <property type="match status" value="1"/>
</dbReference>